<gene>
    <name evidence="1" type="ORF">Q7X28_20820</name>
</gene>
<reference evidence="1" key="1">
    <citation type="submission" date="2023-08" db="EMBL/GenBank/DDBJ databases">
        <title>The draft genome of Tsukamurella strandjordii strain 050030.</title>
        <authorList>
            <person name="Zhao F."/>
            <person name="Feng Y."/>
            <person name="Zong Z."/>
        </authorList>
    </citation>
    <scope>NUCLEOTIDE SEQUENCE</scope>
    <source>
        <strain evidence="1">050030</strain>
    </source>
</reference>
<dbReference type="Proteomes" id="UP001178281">
    <property type="component" value="Unassembled WGS sequence"/>
</dbReference>
<evidence type="ECO:0000313" key="2">
    <source>
        <dbReference type="Proteomes" id="UP001178281"/>
    </source>
</evidence>
<protein>
    <submittedName>
        <fullName evidence="1">MepB family protein</fullName>
    </submittedName>
</protein>
<keyword evidence="2" id="KW-1185">Reference proteome</keyword>
<dbReference type="RefSeq" id="WP_305112772.1">
    <property type="nucleotide sequence ID" value="NZ_JAUTIX010000009.1"/>
</dbReference>
<accession>A0AA90NEB9</accession>
<comment type="caution">
    <text evidence="1">The sequence shown here is derived from an EMBL/GenBank/DDBJ whole genome shotgun (WGS) entry which is preliminary data.</text>
</comment>
<proteinExistence type="predicted"/>
<organism evidence="1 2">
    <name type="scientific">Tsukamurella strandjordii</name>
    <dbReference type="NCBI Taxonomy" id="147577"/>
    <lineage>
        <taxon>Bacteria</taxon>
        <taxon>Bacillati</taxon>
        <taxon>Actinomycetota</taxon>
        <taxon>Actinomycetes</taxon>
        <taxon>Mycobacteriales</taxon>
        <taxon>Tsukamurellaceae</taxon>
        <taxon>Tsukamurella</taxon>
    </lineage>
</organism>
<dbReference type="Pfam" id="PF08877">
    <property type="entry name" value="MepB-like"/>
    <property type="match status" value="1"/>
</dbReference>
<name>A0AA90NEB9_9ACTN</name>
<dbReference type="InterPro" id="IPR011235">
    <property type="entry name" value="MepB-like"/>
</dbReference>
<dbReference type="Gene3D" id="3.40.1350.140">
    <property type="entry name" value="MepB-like"/>
    <property type="match status" value="1"/>
</dbReference>
<dbReference type="InterPro" id="IPR038231">
    <property type="entry name" value="MepB-like_sf"/>
</dbReference>
<dbReference type="EMBL" id="JAUTIX010000009">
    <property type="protein sequence ID" value="MDP0400368.1"/>
    <property type="molecule type" value="Genomic_DNA"/>
</dbReference>
<sequence>MRPELAAFLTALGEAGLAPSRPVPEPEGEEYGAHTVEAGGRTVAFRIGKTTPTKVGQFVTAWRRSAAGPIRPLDAADGVALLVIASYQDDRGGYFVFPRDVLVSRGVFADGARGGKRGFRIYPPWVEPPAGQATRTRSWQVEHFLDASADGALDPARIASVFAVSAHG</sequence>
<dbReference type="AlphaFoldDB" id="A0AA90NEB9"/>
<evidence type="ECO:0000313" key="1">
    <source>
        <dbReference type="EMBL" id="MDP0400368.1"/>
    </source>
</evidence>